<dbReference type="EMBL" id="AGNL01045562">
    <property type="protein sequence ID" value="EJK48664.1"/>
    <property type="molecule type" value="Genomic_DNA"/>
</dbReference>
<evidence type="ECO:0000313" key="1">
    <source>
        <dbReference type="EMBL" id="EJK48664.1"/>
    </source>
</evidence>
<sequence length="194" mass="21111">MQFQLEFVLAGAEEACWAHNPKVQGSKPWRAIWLAAPLRCASGSSRGQVGVKSYESAVELHTSLCSFPHTLNAKYYAISSWSMSSVSLVTGERGSIMAWMSSLCAIVGIRPLVCHQAIQVLCPKAVHVISHCPLEINPLPLTKPSNPSALSSATMPPTMAVGDAIFGFYAQKCSRDVLDRVSEAHLWLKRRCPS</sequence>
<keyword evidence="2" id="KW-1185">Reference proteome</keyword>
<name>K0R939_THAOC</name>
<dbReference type="AlphaFoldDB" id="K0R939"/>
<proteinExistence type="predicted"/>
<dbReference type="Proteomes" id="UP000266841">
    <property type="component" value="Unassembled WGS sequence"/>
</dbReference>
<protein>
    <submittedName>
        <fullName evidence="1">Uncharacterized protein</fullName>
    </submittedName>
</protein>
<gene>
    <name evidence="1" type="ORF">THAOC_32519</name>
</gene>
<organism evidence="1 2">
    <name type="scientific">Thalassiosira oceanica</name>
    <name type="common">Marine diatom</name>
    <dbReference type="NCBI Taxonomy" id="159749"/>
    <lineage>
        <taxon>Eukaryota</taxon>
        <taxon>Sar</taxon>
        <taxon>Stramenopiles</taxon>
        <taxon>Ochrophyta</taxon>
        <taxon>Bacillariophyta</taxon>
        <taxon>Coscinodiscophyceae</taxon>
        <taxon>Thalassiosirophycidae</taxon>
        <taxon>Thalassiosirales</taxon>
        <taxon>Thalassiosiraceae</taxon>
        <taxon>Thalassiosira</taxon>
    </lineage>
</organism>
<reference evidence="1 2" key="1">
    <citation type="journal article" date="2012" name="Genome Biol.">
        <title>Genome and low-iron response of an oceanic diatom adapted to chronic iron limitation.</title>
        <authorList>
            <person name="Lommer M."/>
            <person name="Specht M."/>
            <person name="Roy A.S."/>
            <person name="Kraemer L."/>
            <person name="Andreson R."/>
            <person name="Gutowska M.A."/>
            <person name="Wolf J."/>
            <person name="Bergner S.V."/>
            <person name="Schilhabel M.B."/>
            <person name="Klostermeier U.C."/>
            <person name="Beiko R.G."/>
            <person name="Rosenstiel P."/>
            <person name="Hippler M."/>
            <person name="Laroche J."/>
        </authorList>
    </citation>
    <scope>NUCLEOTIDE SEQUENCE [LARGE SCALE GENOMIC DNA]</scope>
    <source>
        <strain evidence="1 2">CCMP1005</strain>
    </source>
</reference>
<evidence type="ECO:0000313" key="2">
    <source>
        <dbReference type="Proteomes" id="UP000266841"/>
    </source>
</evidence>
<accession>K0R939</accession>
<comment type="caution">
    <text evidence="1">The sequence shown here is derived from an EMBL/GenBank/DDBJ whole genome shotgun (WGS) entry which is preliminary data.</text>
</comment>